<feature type="compositionally biased region" description="Basic residues" evidence="1">
    <location>
        <begin position="175"/>
        <end position="198"/>
    </location>
</feature>
<organism evidence="2 3">
    <name type="scientific">Protopolystoma xenopodis</name>
    <dbReference type="NCBI Taxonomy" id="117903"/>
    <lineage>
        <taxon>Eukaryota</taxon>
        <taxon>Metazoa</taxon>
        <taxon>Spiralia</taxon>
        <taxon>Lophotrochozoa</taxon>
        <taxon>Platyhelminthes</taxon>
        <taxon>Monogenea</taxon>
        <taxon>Polyopisthocotylea</taxon>
        <taxon>Polystomatidea</taxon>
        <taxon>Polystomatidae</taxon>
        <taxon>Protopolystoma</taxon>
    </lineage>
</organism>
<keyword evidence="3" id="KW-1185">Reference proteome</keyword>
<dbReference type="Proteomes" id="UP000784294">
    <property type="component" value="Unassembled WGS sequence"/>
</dbReference>
<feature type="region of interest" description="Disordered" evidence="1">
    <location>
        <begin position="417"/>
        <end position="495"/>
    </location>
</feature>
<dbReference type="AlphaFoldDB" id="A0A3S5ABZ5"/>
<name>A0A3S5ABZ5_9PLAT</name>
<sequence>MDCTELEDEGEERKGEDRSRLAAKGEDNGARSSKFAISRLPWHEKSQGAAGGLQSSGTDGANLMQRSGFAELAGQEMERGLIKVATGRAGAAGRRATGSPTSDAIDSAEALLLERRCFHRQHSDPSSPLGTGQPIGLTSCHVGRQTNPWPWPSSTGSRQPATQAHPHYSTTPVHAHAHAHPHHYHHHHHHGPTKHGCSCRRHPISTQYGPIGPPGPLSRNATASTSVSRATRRAMLTQPDKCGQSWRQARSMSEEYYYYARPRLEEDYPISGRLGSGYHASRRLGETGGLGGCEDGANLSGDSSKETSVSDAGATRGRERRWQKPVGLTSRKPNSSLSHEAGASGLCQRPRPRGAARSSWDLRRLAQATESLGGTRRLGQPTWLDDLDAGLDRAAGSGPAAVPRAGRSGETAIILGNRSLQQSRSHSRRELNVNGSEVGRPPLHSSSSLDDFDLARPKPPPPGRPRNNNLYASGLFRPRSRSSSPRHFSGSGDAA</sequence>
<evidence type="ECO:0000256" key="1">
    <source>
        <dbReference type="SAM" id="MobiDB-lite"/>
    </source>
</evidence>
<feature type="compositionally biased region" description="Basic and acidic residues" evidence="1">
    <location>
        <begin position="11"/>
        <end position="29"/>
    </location>
</feature>
<feature type="compositionally biased region" description="Low complexity" evidence="1">
    <location>
        <begin position="465"/>
        <end position="495"/>
    </location>
</feature>
<feature type="compositionally biased region" description="Polar residues" evidence="1">
    <location>
        <begin position="144"/>
        <end position="172"/>
    </location>
</feature>
<feature type="non-terminal residue" evidence="2">
    <location>
        <position position="1"/>
    </location>
</feature>
<reference evidence="2" key="1">
    <citation type="submission" date="2018-11" db="EMBL/GenBank/DDBJ databases">
        <authorList>
            <consortium name="Pathogen Informatics"/>
        </authorList>
    </citation>
    <scope>NUCLEOTIDE SEQUENCE</scope>
</reference>
<feature type="region of interest" description="Disordered" evidence="1">
    <location>
        <begin position="1"/>
        <end position="62"/>
    </location>
</feature>
<accession>A0A3S5ABZ5</accession>
<feature type="compositionally biased region" description="Polar residues" evidence="1">
    <location>
        <begin position="300"/>
        <end position="310"/>
    </location>
</feature>
<feature type="region of interest" description="Disordered" evidence="1">
    <location>
        <begin position="143"/>
        <end position="198"/>
    </location>
</feature>
<dbReference type="EMBL" id="CAAALY010244952">
    <property type="protein sequence ID" value="VEL32964.1"/>
    <property type="molecule type" value="Genomic_DNA"/>
</dbReference>
<evidence type="ECO:0000313" key="2">
    <source>
        <dbReference type="EMBL" id="VEL32964.1"/>
    </source>
</evidence>
<evidence type="ECO:0000313" key="3">
    <source>
        <dbReference type="Proteomes" id="UP000784294"/>
    </source>
</evidence>
<feature type="compositionally biased region" description="Acidic residues" evidence="1">
    <location>
        <begin position="1"/>
        <end position="10"/>
    </location>
</feature>
<gene>
    <name evidence="2" type="ORF">PXEA_LOCUS26404</name>
</gene>
<feature type="region of interest" description="Disordered" evidence="1">
    <location>
        <begin position="289"/>
        <end position="362"/>
    </location>
</feature>
<proteinExistence type="predicted"/>
<protein>
    <submittedName>
        <fullName evidence="2">Uncharacterized protein</fullName>
    </submittedName>
</protein>
<comment type="caution">
    <text evidence="2">The sequence shown here is derived from an EMBL/GenBank/DDBJ whole genome shotgun (WGS) entry which is preliminary data.</text>
</comment>